<dbReference type="AlphaFoldDB" id="A0A8S1IKY8"/>
<dbReference type="Gene3D" id="1.10.510.10">
    <property type="entry name" value="Transferase(Phosphotransferase) domain 1"/>
    <property type="match status" value="1"/>
</dbReference>
<protein>
    <recommendedName>
        <fullName evidence="2">Protein kinase domain-containing protein</fullName>
    </recommendedName>
</protein>
<feature type="non-terminal residue" evidence="3">
    <location>
        <position position="539"/>
    </location>
</feature>
<accession>A0A8S1IKY8</accession>
<dbReference type="SMART" id="SM00220">
    <property type="entry name" value="S_TKc"/>
    <property type="match status" value="1"/>
</dbReference>
<dbReference type="PROSITE" id="PS50011">
    <property type="entry name" value="PROTEIN_KINASE_DOM"/>
    <property type="match status" value="1"/>
</dbReference>
<dbReference type="GO" id="GO:0005524">
    <property type="term" value="F:ATP binding"/>
    <property type="evidence" value="ECO:0007669"/>
    <property type="project" value="InterPro"/>
</dbReference>
<dbReference type="EMBL" id="CAJHUC010000280">
    <property type="protein sequence ID" value="CAD7694873.1"/>
    <property type="molecule type" value="Genomic_DNA"/>
</dbReference>
<dbReference type="PANTHER" id="PTHR44329">
    <property type="entry name" value="SERINE/THREONINE-PROTEIN KINASE TNNI3K-RELATED"/>
    <property type="match status" value="1"/>
</dbReference>
<dbReference type="Gene3D" id="3.30.200.20">
    <property type="entry name" value="Phosphorylase Kinase, domain 1"/>
    <property type="match status" value="1"/>
</dbReference>
<feature type="non-terminal residue" evidence="3">
    <location>
        <position position="1"/>
    </location>
</feature>
<dbReference type="SUPFAM" id="SSF56112">
    <property type="entry name" value="Protein kinase-like (PK-like)"/>
    <property type="match status" value="1"/>
</dbReference>
<feature type="region of interest" description="Disordered" evidence="1">
    <location>
        <begin position="520"/>
        <end position="539"/>
    </location>
</feature>
<feature type="domain" description="Protein kinase" evidence="2">
    <location>
        <begin position="159"/>
        <end position="418"/>
    </location>
</feature>
<dbReference type="InterPro" id="IPR000719">
    <property type="entry name" value="Prot_kinase_dom"/>
</dbReference>
<gene>
    <name evidence="3" type="ORF">OSTQU699_LOCUS277</name>
</gene>
<evidence type="ECO:0000313" key="3">
    <source>
        <dbReference type="EMBL" id="CAD7694873.1"/>
    </source>
</evidence>
<evidence type="ECO:0000313" key="4">
    <source>
        <dbReference type="Proteomes" id="UP000708148"/>
    </source>
</evidence>
<feature type="region of interest" description="Disordered" evidence="1">
    <location>
        <begin position="425"/>
        <end position="445"/>
    </location>
</feature>
<evidence type="ECO:0000256" key="1">
    <source>
        <dbReference type="SAM" id="MobiDB-lite"/>
    </source>
</evidence>
<dbReference type="InterPro" id="IPR051681">
    <property type="entry name" value="Ser/Thr_Kinases-Pseudokinases"/>
</dbReference>
<sequence>VGHVQQQGLQYNHKMLSFLNHQLEKAKGLQRPARATAQDWQDYKEAIFKGDRILRKHASPLSIQTFYGIDDVRRFVNSICGFLKAQSEAWGAASSLELEGTVPQDSVEEDRKYLHKMLSYILKGVESGIEHDLLLQWRPIKCTHDEEMKSLPIISQNSIVEKRQIGEGGCGVVYEAEWNFARVAVKKPLVEGNLPIEEFAKFVKEVMVHGRLNHPNVAQVHGTTPSGWLVMEKADSDLGAMCHGAKKVGWQGMLNLLKEAAKGLCYLHSLSIVHADVKSSNFLVFGTDPCNCRVKITDFGLAVKAVKGRSKTARLGEGTLEWMAPEAYDGQPTTASSDVFGFGVVIYEVITGAHPYGADKLVHAGGRRATVMKRKLSNEEPCIVQLEDCPEAMHQFMKRCCSIDPAERPAMREVTEFLQGLTANWNPSHQPPNKGPRGCHPKLPSTPIHGPSIDMPMASDGEAGPLAPDAVLETVRQCKDELDRIQIDHTDEVAEGIKNIAMGGARNMENVIPDVEKVKSRQDSMDQRMAGDIKDIAVE</sequence>
<evidence type="ECO:0000259" key="2">
    <source>
        <dbReference type="PROSITE" id="PS50011"/>
    </source>
</evidence>
<dbReference type="InterPro" id="IPR008271">
    <property type="entry name" value="Ser/Thr_kinase_AS"/>
</dbReference>
<proteinExistence type="predicted"/>
<organism evidence="3 4">
    <name type="scientific">Ostreobium quekettii</name>
    <dbReference type="NCBI Taxonomy" id="121088"/>
    <lineage>
        <taxon>Eukaryota</taxon>
        <taxon>Viridiplantae</taxon>
        <taxon>Chlorophyta</taxon>
        <taxon>core chlorophytes</taxon>
        <taxon>Ulvophyceae</taxon>
        <taxon>TCBD clade</taxon>
        <taxon>Bryopsidales</taxon>
        <taxon>Ostreobineae</taxon>
        <taxon>Ostreobiaceae</taxon>
        <taxon>Ostreobium</taxon>
    </lineage>
</organism>
<dbReference type="GO" id="GO:0004674">
    <property type="term" value="F:protein serine/threonine kinase activity"/>
    <property type="evidence" value="ECO:0007669"/>
    <property type="project" value="TreeGrafter"/>
</dbReference>
<reference evidence="3" key="1">
    <citation type="submission" date="2020-12" db="EMBL/GenBank/DDBJ databases">
        <authorList>
            <person name="Iha C."/>
        </authorList>
    </citation>
    <scope>NUCLEOTIDE SEQUENCE</scope>
</reference>
<comment type="caution">
    <text evidence="3">The sequence shown here is derived from an EMBL/GenBank/DDBJ whole genome shotgun (WGS) entry which is preliminary data.</text>
</comment>
<dbReference type="InterPro" id="IPR011009">
    <property type="entry name" value="Kinase-like_dom_sf"/>
</dbReference>
<keyword evidence="4" id="KW-1185">Reference proteome</keyword>
<name>A0A8S1IKY8_9CHLO</name>
<dbReference type="Pfam" id="PF00069">
    <property type="entry name" value="Pkinase"/>
    <property type="match status" value="1"/>
</dbReference>
<dbReference type="Proteomes" id="UP000708148">
    <property type="component" value="Unassembled WGS sequence"/>
</dbReference>
<dbReference type="PROSITE" id="PS00108">
    <property type="entry name" value="PROTEIN_KINASE_ST"/>
    <property type="match status" value="1"/>
</dbReference>
<dbReference type="OrthoDB" id="4062651at2759"/>